<keyword evidence="1" id="KW-0472">Membrane</keyword>
<keyword evidence="1" id="KW-0812">Transmembrane</keyword>
<protein>
    <submittedName>
        <fullName evidence="2">DUF485 domain-containing protein</fullName>
    </submittedName>
</protein>
<dbReference type="Proteomes" id="UP001216579">
    <property type="component" value="Unassembled WGS sequence"/>
</dbReference>
<dbReference type="Pfam" id="PF04341">
    <property type="entry name" value="DUF485"/>
    <property type="match status" value="1"/>
</dbReference>
<keyword evidence="3" id="KW-1185">Reference proteome</keyword>
<feature type="transmembrane region" description="Helical" evidence="1">
    <location>
        <begin position="53"/>
        <end position="75"/>
    </location>
</feature>
<sequence>MPIPDVRVAMRERADRRVPPTDSQDRPAHIDGTDLAAIQRSPEFIQLRRRLRLFVFPVSAAFFCWYMVFAVLSAYDHEFMKRKVDGEVNMGTVLGLLQFATTIVIVLMYRRFARKKLDPQVDMIHELAGAGKE</sequence>
<dbReference type="InterPro" id="IPR007436">
    <property type="entry name" value="DUF485"/>
</dbReference>
<evidence type="ECO:0000256" key="1">
    <source>
        <dbReference type="SAM" id="Phobius"/>
    </source>
</evidence>
<name>A0ABT5ZUE3_9ACTN</name>
<gene>
    <name evidence="2" type="ORF">P3G67_29495</name>
</gene>
<evidence type="ECO:0000313" key="2">
    <source>
        <dbReference type="EMBL" id="MDF3293271.1"/>
    </source>
</evidence>
<organism evidence="2 3">
    <name type="scientific">Streptomyces silvisoli</name>
    <dbReference type="NCBI Taxonomy" id="3034235"/>
    <lineage>
        <taxon>Bacteria</taxon>
        <taxon>Bacillati</taxon>
        <taxon>Actinomycetota</taxon>
        <taxon>Actinomycetes</taxon>
        <taxon>Kitasatosporales</taxon>
        <taxon>Streptomycetaceae</taxon>
        <taxon>Streptomyces</taxon>
    </lineage>
</organism>
<keyword evidence="1" id="KW-1133">Transmembrane helix</keyword>
<reference evidence="2 3" key="1">
    <citation type="submission" date="2023-03" db="EMBL/GenBank/DDBJ databases">
        <title>Draft genome sequence of Streptomyces sp. RB6PN23 isolated from peat swamp forest in Thailand.</title>
        <authorList>
            <person name="Klaysubun C."/>
            <person name="Duangmal K."/>
        </authorList>
    </citation>
    <scope>NUCLEOTIDE SEQUENCE [LARGE SCALE GENOMIC DNA]</scope>
    <source>
        <strain evidence="2 3">RB6PN23</strain>
    </source>
</reference>
<comment type="caution">
    <text evidence="2">The sequence shown here is derived from an EMBL/GenBank/DDBJ whole genome shotgun (WGS) entry which is preliminary data.</text>
</comment>
<dbReference type="RefSeq" id="WP_276096209.1">
    <property type="nucleotide sequence ID" value="NZ_JARJBC010000024.1"/>
</dbReference>
<proteinExistence type="predicted"/>
<evidence type="ECO:0000313" key="3">
    <source>
        <dbReference type="Proteomes" id="UP001216579"/>
    </source>
</evidence>
<dbReference type="PANTHER" id="PTHR38441">
    <property type="entry name" value="INTEGRAL MEMBRANE PROTEIN-RELATED"/>
    <property type="match status" value="1"/>
</dbReference>
<dbReference type="EMBL" id="JARJBC010000024">
    <property type="protein sequence ID" value="MDF3293271.1"/>
    <property type="molecule type" value="Genomic_DNA"/>
</dbReference>
<dbReference type="PANTHER" id="PTHR38441:SF1">
    <property type="entry name" value="MEMBRANE PROTEIN"/>
    <property type="match status" value="1"/>
</dbReference>
<accession>A0ABT5ZUE3</accession>
<feature type="transmembrane region" description="Helical" evidence="1">
    <location>
        <begin position="90"/>
        <end position="109"/>
    </location>
</feature>